<organism evidence="1 2">
    <name type="scientific">Vagococcus teuberi</name>
    <dbReference type="NCBI Taxonomy" id="519472"/>
    <lineage>
        <taxon>Bacteria</taxon>
        <taxon>Bacillati</taxon>
        <taxon>Bacillota</taxon>
        <taxon>Bacilli</taxon>
        <taxon>Lactobacillales</taxon>
        <taxon>Enterococcaceae</taxon>
        <taxon>Vagococcus</taxon>
    </lineage>
</organism>
<dbReference type="AlphaFoldDB" id="A0A1J0A5N4"/>
<dbReference type="RefSeq" id="WP_071456803.1">
    <property type="nucleotide sequence ID" value="NZ_CP017267.1"/>
</dbReference>
<dbReference type="Proteomes" id="UP000191200">
    <property type="component" value="Chromosome"/>
</dbReference>
<dbReference type="Pfam" id="PF08820">
    <property type="entry name" value="DUF1803"/>
    <property type="match status" value="1"/>
</dbReference>
<dbReference type="STRING" id="519472.BHY08_04860"/>
<sequence>MYKMLTLETEPAFRQLMQDEMYIRVANFFISQKSDVTLREIKRNLPDQKNIERKMESWIDMGVVSRCNGRYQLNGEILSKDEQNHIQNICDESFNHYLSDLRKSIFSLNVSMKDQSFYLTHALFNLLSKQMAKLSYIEDVESLNDITHLPFYLQKLSGIKTTFMSYESLNGLGECKSLSSYFFEQRYHLNTESSNFIELNNKIGDVNKVYFMTYIDRKLRRIDKGRHVSSTSPDIFLEALEILNYLMIENDSYRLSLTVIEKDIEQMMLEVLKPVIDRMRQHLAKEFGVYELLVCLDNLKRYELMIGSDSLTGYYRVKA</sequence>
<name>A0A1J0A5N4_9ENTE</name>
<reference evidence="1 2" key="1">
    <citation type="submission" date="2016-09" db="EMBL/GenBank/DDBJ databases">
        <title>Vagococcus teuberi sp. nov., isolated from the Malian artisanal sour milk fene.</title>
        <authorList>
            <person name="Wullschleger S."/>
            <person name="Seifert C."/>
            <person name="Baumgartner S."/>
            <person name="Lacroix C."/>
            <person name="Bonfoh B."/>
            <person name="Stevens M.J."/>
            <person name="Meile L."/>
        </authorList>
    </citation>
    <scope>NUCLEOTIDE SEQUENCE [LARGE SCALE GENOMIC DNA]</scope>
    <source>
        <strain evidence="1 2">DSM 21459</strain>
    </source>
</reference>
<protein>
    <recommendedName>
        <fullName evidence="3">DUF1803 domain-containing protein</fullName>
    </recommendedName>
</protein>
<evidence type="ECO:0008006" key="3">
    <source>
        <dbReference type="Google" id="ProtNLM"/>
    </source>
</evidence>
<gene>
    <name evidence="1" type="ORF">BHY08_04860</name>
</gene>
<evidence type="ECO:0000313" key="1">
    <source>
        <dbReference type="EMBL" id="APB31217.1"/>
    </source>
</evidence>
<accession>A0A1J0A5N4</accession>
<dbReference type="OrthoDB" id="2200258at2"/>
<evidence type="ECO:0000313" key="2">
    <source>
        <dbReference type="Proteomes" id="UP000191200"/>
    </source>
</evidence>
<keyword evidence="2" id="KW-1185">Reference proteome</keyword>
<proteinExistence type="predicted"/>
<dbReference type="EMBL" id="CP017267">
    <property type="protein sequence ID" value="APB31217.1"/>
    <property type="molecule type" value="Genomic_DNA"/>
</dbReference>
<dbReference type="KEGG" id="vte:BHY08_04860"/>
<dbReference type="InterPro" id="IPR014924">
    <property type="entry name" value="DUF1803"/>
</dbReference>